<feature type="compositionally biased region" description="Low complexity" evidence="5">
    <location>
        <begin position="401"/>
        <end position="413"/>
    </location>
</feature>
<keyword evidence="3" id="KW-0496">Mitochondrion</keyword>
<accession>A0A5J4Z611</accession>
<dbReference type="SMART" id="SM00838">
    <property type="entry name" value="EFG_C"/>
    <property type="match status" value="1"/>
</dbReference>
<dbReference type="NCBIfam" id="TIGR00231">
    <property type="entry name" value="small_GTP"/>
    <property type="match status" value="1"/>
</dbReference>
<evidence type="ECO:0000256" key="4">
    <source>
        <dbReference type="ARBA" id="ARBA00023134"/>
    </source>
</evidence>
<dbReference type="Pfam" id="PF14492">
    <property type="entry name" value="EFG_III"/>
    <property type="match status" value="1"/>
</dbReference>
<keyword evidence="8" id="KW-1185">Reference proteome</keyword>
<dbReference type="Gene3D" id="3.30.230.10">
    <property type="match status" value="1"/>
</dbReference>
<dbReference type="InterPro" id="IPR005225">
    <property type="entry name" value="Small_GTP-bd"/>
</dbReference>
<dbReference type="Pfam" id="PF00679">
    <property type="entry name" value="EFG_C"/>
    <property type="match status" value="1"/>
</dbReference>
<feature type="compositionally biased region" description="Basic and acidic residues" evidence="5">
    <location>
        <begin position="414"/>
        <end position="434"/>
    </location>
</feature>
<keyword evidence="4" id="KW-0342">GTP-binding</keyword>
<dbReference type="InterPro" id="IPR014721">
    <property type="entry name" value="Ribsml_uS5_D2-typ_fold_subgr"/>
</dbReference>
<dbReference type="InterPro" id="IPR000640">
    <property type="entry name" value="EFG_V-like"/>
</dbReference>
<dbReference type="InterPro" id="IPR005517">
    <property type="entry name" value="Transl_elong_EFG/EF2_IV"/>
</dbReference>
<feature type="domain" description="Tr-type G" evidence="6">
    <location>
        <begin position="97"/>
        <end position="395"/>
    </location>
</feature>
<name>A0A5J4Z611_PORPP</name>
<dbReference type="PANTHER" id="PTHR43261:SF1">
    <property type="entry name" value="RIBOSOME-RELEASING FACTOR 2, MITOCHONDRIAL"/>
    <property type="match status" value="1"/>
</dbReference>
<evidence type="ECO:0000256" key="3">
    <source>
        <dbReference type="ARBA" id="ARBA00023128"/>
    </source>
</evidence>
<dbReference type="FunFam" id="3.40.50.300:FF:000514">
    <property type="entry name" value="Ribosome-releasing factor 2, mitochondrial"/>
    <property type="match status" value="1"/>
</dbReference>
<keyword evidence="2" id="KW-0648">Protein biosynthesis</keyword>
<evidence type="ECO:0000313" key="7">
    <source>
        <dbReference type="EMBL" id="KAA8498765.1"/>
    </source>
</evidence>
<dbReference type="InterPro" id="IPR035647">
    <property type="entry name" value="EFG_III/V"/>
</dbReference>
<protein>
    <submittedName>
        <fullName evidence="7">Elongation factor G</fullName>
    </submittedName>
</protein>
<evidence type="ECO:0000256" key="5">
    <source>
        <dbReference type="SAM" id="MobiDB-lite"/>
    </source>
</evidence>
<comment type="caution">
    <text evidence="7">The sequence shown here is derived from an EMBL/GenBank/DDBJ whole genome shotgun (WGS) entry which is preliminary data.</text>
</comment>
<dbReference type="SUPFAM" id="SSF54211">
    <property type="entry name" value="Ribosomal protein S5 domain 2-like"/>
    <property type="match status" value="1"/>
</dbReference>
<evidence type="ECO:0000256" key="2">
    <source>
        <dbReference type="ARBA" id="ARBA00022917"/>
    </source>
</evidence>
<organism evidence="7 8">
    <name type="scientific">Porphyridium purpureum</name>
    <name type="common">Red alga</name>
    <name type="synonym">Porphyridium cruentum</name>
    <dbReference type="NCBI Taxonomy" id="35688"/>
    <lineage>
        <taxon>Eukaryota</taxon>
        <taxon>Rhodophyta</taxon>
        <taxon>Bangiophyceae</taxon>
        <taxon>Porphyridiales</taxon>
        <taxon>Porphyridiaceae</taxon>
        <taxon>Porphyridium</taxon>
    </lineage>
</organism>
<dbReference type="SUPFAM" id="SSF52540">
    <property type="entry name" value="P-loop containing nucleoside triphosphate hydrolases"/>
    <property type="match status" value="1"/>
</dbReference>
<dbReference type="GO" id="GO:0032543">
    <property type="term" value="P:mitochondrial translation"/>
    <property type="evidence" value="ECO:0007669"/>
    <property type="project" value="TreeGrafter"/>
</dbReference>
<evidence type="ECO:0000256" key="1">
    <source>
        <dbReference type="ARBA" id="ARBA00022741"/>
    </source>
</evidence>
<dbReference type="InterPro" id="IPR027417">
    <property type="entry name" value="P-loop_NTPase"/>
</dbReference>
<sequence>MRHDTWVPSATLIARARSWCGARSVLAPYGRGARRSESSSAWNGRRRATETVLQCAIKWCAETKNDRHSLERFRRGSVRRFSSSDAQAIAQIVQRPERVRNIGVIAHIDAGKTTTTERMLFYSGTTRVYGDVDSGDTVTDFLPQERERGITIQSAAVSVVWREHVINIIDTPGHVDFTLEVERALMVMDGCVAVIDGVAGVQAQTETVWRQATSYDLPVIAFVNKLDREGADLRFAASTLKSRLGANSILIQVPLFTASSGARGADSGSIRGFVDLVRLTICLYDDSDEQGATLTVSKFSSQSDLVGSSLLSRTEAESVQRARAELVEQVADIDDKVMDFYLDGDDSQMDLELPAALRRLSLERRAVPVLCGSALKNRGVQPVMDAVLDYLPNPLERKPPRIGGSESSVISESRGNEHQKQGHEQRQSTKEEGAKPRFLNLQPDAALVALAFKVVHDTHRGALVFIRIFAGSLSGRNVRLYNASRDVVETPQKLLRLMADDVEELVHGAAFGSVFAASGLKHTMSGDTLTSTAVRSEASKSMLLQGLRIPPAVFSAAVRCDSSGANEELQIALERLVREDPSLRVADDEETGELVIHGMGELHLEVIRDRLVSEYGLPVRMGVPRVAYKETVMEHVQDFVQFDKEIGGRRLVAQMEVSIAPAPRGQGLSVDLSALEEILKRHEDGTEATKKRNGEAQKQHPVLVALDSALRAALMRGAVAGYPVEDVVVRVLGSNAEELLAYEPAAVSSCAAFAIRSLLPRASPTALEPLMRLQISVPNDFLGAVMSDLTAKRRGIIEHVEALGESGGRALIHSHVPLAGLVGYASALRSASRGSASFTMQFDSYSETSELLK</sequence>
<dbReference type="InterPro" id="IPR000795">
    <property type="entry name" value="T_Tr_GTP-bd_dom"/>
</dbReference>
<dbReference type="Gene3D" id="3.40.50.300">
    <property type="entry name" value="P-loop containing nucleotide triphosphate hydrolases"/>
    <property type="match status" value="1"/>
</dbReference>
<dbReference type="Pfam" id="PF00009">
    <property type="entry name" value="GTP_EFTU"/>
    <property type="match status" value="1"/>
</dbReference>
<dbReference type="PROSITE" id="PS00301">
    <property type="entry name" value="G_TR_1"/>
    <property type="match status" value="1"/>
</dbReference>
<dbReference type="GO" id="GO:0005525">
    <property type="term" value="F:GTP binding"/>
    <property type="evidence" value="ECO:0007669"/>
    <property type="project" value="UniProtKB-KW"/>
</dbReference>
<dbReference type="FunFam" id="3.30.70.240:FF:000001">
    <property type="entry name" value="Elongation factor G"/>
    <property type="match status" value="1"/>
</dbReference>
<dbReference type="Proteomes" id="UP000324585">
    <property type="component" value="Unassembled WGS sequence"/>
</dbReference>
<gene>
    <name evidence="7" type="ORF">FVE85_6350</name>
</gene>
<feature type="region of interest" description="Disordered" evidence="5">
    <location>
        <begin position="394"/>
        <end position="434"/>
    </location>
</feature>
<dbReference type="AlphaFoldDB" id="A0A5J4Z611"/>
<dbReference type="Gene3D" id="3.30.70.240">
    <property type="match status" value="1"/>
</dbReference>
<dbReference type="InterPro" id="IPR020568">
    <property type="entry name" value="Ribosomal_Su5_D2-typ_SF"/>
</dbReference>
<dbReference type="Gene3D" id="2.40.30.10">
    <property type="entry name" value="Translation factors"/>
    <property type="match status" value="1"/>
</dbReference>
<dbReference type="OrthoDB" id="198619at2759"/>
<evidence type="ECO:0000313" key="8">
    <source>
        <dbReference type="Proteomes" id="UP000324585"/>
    </source>
</evidence>
<dbReference type="EMBL" id="VRMN01000001">
    <property type="protein sequence ID" value="KAA8498765.1"/>
    <property type="molecule type" value="Genomic_DNA"/>
</dbReference>
<dbReference type="GO" id="GO:0003924">
    <property type="term" value="F:GTPase activity"/>
    <property type="evidence" value="ECO:0007669"/>
    <property type="project" value="InterPro"/>
</dbReference>
<reference evidence="8" key="1">
    <citation type="journal article" date="2019" name="Nat. Commun.">
        <title>Expansion of phycobilisome linker gene families in mesophilic red algae.</title>
        <authorList>
            <person name="Lee J."/>
            <person name="Kim D."/>
            <person name="Bhattacharya D."/>
            <person name="Yoon H.S."/>
        </authorList>
    </citation>
    <scope>NUCLEOTIDE SEQUENCE [LARGE SCALE GENOMIC DNA]</scope>
    <source>
        <strain evidence="8">CCMP 1328</strain>
    </source>
</reference>
<dbReference type="OMA" id="RTHKMGE"/>
<dbReference type="CDD" id="cd01886">
    <property type="entry name" value="EF-G"/>
    <property type="match status" value="1"/>
</dbReference>
<dbReference type="PANTHER" id="PTHR43261">
    <property type="entry name" value="TRANSLATION ELONGATION FACTOR G-RELATED"/>
    <property type="match status" value="1"/>
</dbReference>
<keyword evidence="1" id="KW-0547">Nucleotide-binding</keyword>
<proteinExistence type="predicted"/>
<dbReference type="SUPFAM" id="SSF50447">
    <property type="entry name" value="Translation proteins"/>
    <property type="match status" value="1"/>
</dbReference>
<dbReference type="GO" id="GO:0032790">
    <property type="term" value="P:ribosome disassembly"/>
    <property type="evidence" value="ECO:0007669"/>
    <property type="project" value="TreeGrafter"/>
</dbReference>
<dbReference type="PROSITE" id="PS51722">
    <property type="entry name" value="G_TR_2"/>
    <property type="match status" value="1"/>
</dbReference>
<dbReference type="CDD" id="cd16262">
    <property type="entry name" value="EFG_III"/>
    <property type="match status" value="1"/>
</dbReference>
<dbReference type="InterPro" id="IPR009000">
    <property type="entry name" value="Transl_B-barrel_sf"/>
</dbReference>
<dbReference type="SUPFAM" id="SSF54980">
    <property type="entry name" value="EF-G C-terminal domain-like"/>
    <property type="match status" value="2"/>
</dbReference>
<dbReference type="CDD" id="cd03713">
    <property type="entry name" value="EFG_mtEFG_C"/>
    <property type="match status" value="1"/>
</dbReference>
<dbReference type="InterPro" id="IPR035649">
    <property type="entry name" value="EFG_V"/>
</dbReference>
<dbReference type="GO" id="GO:0003746">
    <property type="term" value="F:translation elongation factor activity"/>
    <property type="evidence" value="ECO:0007669"/>
    <property type="project" value="UniProtKB-KW"/>
</dbReference>
<dbReference type="GO" id="GO:0005759">
    <property type="term" value="C:mitochondrial matrix"/>
    <property type="evidence" value="ECO:0007669"/>
    <property type="project" value="UniProtKB-ARBA"/>
</dbReference>
<dbReference type="SMART" id="SM00889">
    <property type="entry name" value="EFG_IV"/>
    <property type="match status" value="1"/>
</dbReference>
<dbReference type="InterPro" id="IPR041095">
    <property type="entry name" value="EFG_II"/>
</dbReference>
<evidence type="ECO:0000259" key="6">
    <source>
        <dbReference type="PROSITE" id="PS51722"/>
    </source>
</evidence>
<dbReference type="InterPro" id="IPR009022">
    <property type="entry name" value="EFG_III"/>
</dbReference>
<dbReference type="Gene3D" id="3.30.70.870">
    <property type="entry name" value="Elongation Factor G (Translational Gtpase), domain 3"/>
    <property type="match status" value="1"/>
</dbReference>
<dbReference type="PRINTS" id="PR00315">
    <property type="entry name" value="ELONGATNFCT"/>
</dbReference>
<keyword evidence="7" id="KW-0251">Elongation factor</keyword>
<dbReference type="InterPro" id="IPR031157">
    <property type="entry name" value="G_TR_CS"/>
</dbReference>